<dbReference type="EMBL" id="JAGQLJ010000169">
    <property type="protein sequence ID" value="MCA9381728.1"/>
    <property type="molecule type" value="Genomic_DNA"/>
</dbReference>
<protein>
    <submittedName>
        <fullName evidence="2">Uncharacterized protein</fullName>
    </submittedName>
</protein>
<sequence length="94" mass="10700">PQKSFEVMLQDLGSDAYYFFKEKSRLSASEAQAWAGIFLRTVERAEKLQTDKDKASDFFKDLDDLLAKSKEEASKITQTQDEEAPLPHITALNK</sequence>
<feature type="region of interest" description="Disordered" evidence="1">
    <location>
        <begin position="72"/>
        <end position="94"/>
    </location>
</feature>
<evidence type="ECO:0000256" key="1">
    <source>
        <dbReference type="SAM" id="MobiDB-lite"/>
    </source>
</evidence>
<accession>A0A955L2J6</accession>
<dbReference type="AlphaFoldDB" id="A0A955L2J6"/>
<dbReference type="Proteomes" id="UP000775877">
    <property type="component" value="Unassembled WGS sequence"/>
</dbReference>
<reference evidence="2" key="2">
    <citation type="journal article" date="2021" name="Microbiome">
        <title>Successional dynamics and alternative stable states in a saline activated sludge microbial community over 9 years.</title>
        <authorList>
            <person name="Wang Y."/>
            <person name="Ye J."/>
            <person name="Ju F."/>
            <person name="Liu L."/>
            <person name="Boyd J.A."/>
            <person name="Deng Y."/>
            <person name="Parks D.H."/>
            <person name="Jiang X."/>
            <person name="Yin X."/>
            <person name="Woodcroft B.J."/>
            <person name="Tyson G.W."/>
            <person name="Hugenholtz P."/>
            <person name="Polz M.F."/>
            <person name="Zhang T."/>
        </authorList>
    </citation>
    <scope>NUCLEOTIDE SEQUENCE</scope>
    <source>
        <strain evidence="2">HKST-UBA13</strain>
    </source>
</reference>
<gene>
    <name evidence="2" type="ORF">KC678_05660</name>
</gene>
<organism evidence="2 3">
    <name type="scientific">Candidatus Dojkabacteria bacterium</name>
    <dbReference type="NCBI Taxonomy" id="2099670"/>
    <lineage>
        <taxon>Bacteria</taxon>
        <taxon>Candidatus Dojkabacteria</taxon>
    </lineage>
</organism>
<name>A0A955L2J6_9BACT</name>
<comment type="caution">
    <text evidence="2">The sequence shown here is derived from an EMBL/GenBank/DDBJ whole genome shotgun (WGS) entry which is preliminary data.</text>
</comment>
<evidence type="ECO:0000313" key="3">
    <source>
        <dbReference type="Proteomes" id="UP000775877"/>
    </source>
</evidence>
<feature type="non-terminal residue" evidence="2">
    <location>
        <position position="1"/>
    </location>
</feature>
<evidence type="ECO:0000313" key="2">
    <source>
        <dbReference type="EMBL" id="MCA9381728.1"/>
    </source>
</evidence>
<reference evidence="2" key="1">
    <citation type="submission" date="2020-04" db="EMBL/GenBank/DDBJ databases">
        <authorList>
            <person name="Zhang T."/>
        </authorList>
    </citation>
    <scope>NUCLEOTIDE SEQUENCE</scope>
    <source>
        <strain evidence="2">HKST-UBA13</strain>
    </source>
</reference>
<proteinExistence type="predicted"/>